<gene>
    <name evidence="1" type="ORF">TGEB3V08_LOCUS5384</name>
</gene>
<proteinExistence type="predicted"/>
<organism evidence="1">
    <name type="scientific">Timema genevievae</name>
    <name type="common">Walking stick</name>
    <dbReference type="NCBI Taxonomy" id="629358"/>
    <lineage>
        <taxon>Eukaryota</taxon>
        <taxon>Metazoa</taxon>
        <taxon>Ecdysozoa</taxon>
        <taxon>Arthropoda</taxon>
        <taxon>Hexapoda</taxon>
        <taxon>Insecta</taxon>
        <taxon>Pterygota</taxon>
        <taxon>Neoptera</taxon>
        <taxon>Polyneoptera</taxon>
        <taxon>Phasmatodea</taxon>
        <taxon>Timematodea</taxon>
        <taxon>Timematoidea</taxon>
        <taxon>Timematidae</taxon>
        <taxon>Timema</taxon>
    </lineage>
</organism>
<reference evidence="1" key="1">
    <citation type="submission" date="2020-11" db="EMBL/GenBank/DDBJ databases">
        <authorList>
            <person name="Tran Van P."/>
        </authorList>
    </citation>
    <scope>NUCLEOTIDE SEQUENCE</scope>
</reference>
<sequence>MTTCPPSTSLITEQLGNPALASIPRRAGLAVRFELILLTLATLHDTVCGKANPDPYSQNTKRCESSLTNPCEYVYRHVEPLIWHQEFLSRGVLYEKLMVPGRKIPKKPLLFG</sequence>
<name>A0A7R9PLD9_TIMGE</name>
<dbReference type="EMBL" id="OE841000">
    <property type="protein sequence ID" value="CAD7593606.1"/>
    <property type="molecule type" value="Genomic_DNA"/>
</dbReference>
<evidence type="ECO:0000313" key="1">
    <source>
        <dbReference type="EMBL" id="CAD7593606.1"/>
    </source>
</evidence>
<accession>A0A7R9PLD9</accession>
<protein>
    <submittedName>
        <fullName evidence="1">Uncharacterized protein</fullName>
    </submittedName>
</protein>
<dbReference type="AlphaFoldDB" id="A0A7R9PLD9"/>